<organism evidence="2 3">
    <name type="scientific">Tropilaelaps mercedesae</name>
    <dbReference type="NCBI Taxonomy" id="418985"/>
    <lineage>
        <taxon>Eukaryota</taxon>
        <taxon>Metazoa</taxon>
        <taxon>Ecdysozoa</taxon>
        <taxon>Arthropoda</taxon>
        <taxon>Chelicerata</taxon>
        <taxon>Arachnida</taxon>
        <taxon>Acari</taxon>
        <taxon>Parasitiformes</taxon>
        <taxon>Mesostigmata</taxon>
        <taxon>Gamasina</taxon>
        <taxon>Dermanyssoidea</taxon>
        <taxon>Laelapidae</taxon>
        <taxon>Tropilaelaps</taxon>
    </lineage>
</organism>
<sequence length="248" mass="29244">RFYEDELRRKQTLEQEHEEERRRYLEEQSKQRENISRSKELYQQQLQKDMQKKGHLVTRPTELRPERVGAQANLWEKIADDERAKVNVRVPSSPRVHRKNLDGCWPPKREDGVLIKPAFSRENSFHGSSRKVYQWPPPRASSMDRDFERPSTPSGQLKHDINWNHQRDREGMTTPPPFARSPQMARRNVVWPPPSPTLEYRPVFEPGQRRGSQTASLEDYLAHQQNPAHIPATYRPPPGTSHHEEHAF</sequence>
<feature type="non-terminal residue" evidence="2">
    <location>
        <position position="1"/>
    </location>
</feature>
<name>A0A1V9XWR9_9ACAR</name>
<dbReference type="OrthoDB" id="6507870at2759"/>
<gene>
    <name evidence="2" type="ORF">BIW11_06733</name>
</gene>
<evidence type="ECO:0000313" key="3">
    <source>
        <dbReference type="Proteomes" id="UP000192247"/>
    </source>
</evidence>
<feature type="region of interest" description="Disordered" evidence="1">
    <location>
        <begin position="89"/>
        <end position="110"/>
    </location>
</feature>
<feature type="region of interest" description="Disordered" evidence="1">
    <location>
        <begin position="1"/>
        <end position="64"/>
    </location>
</feature>
<feature type="compositionally biased region" description="Basic and acidic residues" evidence="1">
    <location>
        <begin position="1"/>
        <end position="40"/>
    </location>
</feature>
<proteinExistence type="predicted"/>
<dbReference type="InParanoid" id="A0A1V9XWR9"/>
<dbReference type="Proteomes" id="UP000192247">
    <property type="component" value="Unassembled WGS sequence"/>
</dbReference>
<feature type="region of interest" description="Disordered" evidence="1">
    <location>
        <begin position="125"/>
        <end position="248"/>
    </location>
</feature>
<feature type="compositionally biased region" description="Basic and acidic residues" evidence="1">
    <location>
        <begin position="157"/>
        <end position="171"/>
    </location>
</feature>
<dbReference type="AlphaFoldDB" id="A0A1V9XWR9"/>
<keyword evidence="3" id="KW-1185">Reference proteome</keyword>
<comment type="caution">
    <text evidence="2">The sequence shown here is derived from an EMBL/GenBank/DDBJ whole genome shotgun (WGS) entry which is preliminary data.</text>
</comment>
<reference evidence="2 3" key="1">
    <citation type="journal article" date="2017" name="Gigascience">
        <title>Draft genome of the honey bee ectoparasitic mite, Tropilaelaps mercedesae, is shaped by the parasitic life history.</title>
        <authorList>
            <person name="Dong X."/>
            <person name="Armstrong S.D."/>
            <person name="Xia D."/>
            <person name="Makepeace B.L."/>
            <person name="Darby A.C."/>
            <person name="Kadowaki T."/>
        </authorList>
    </citation>
    <scope>NUCLEOTIDE SEQUENCE [LARGE SCALE GENOMIC DNA]</scope>
    <source>
        <strain evidence="2">Wuxi-XJTLU</strain>
    </source>
</reference>
<accession>A0A1V9XWR9</accession>
<dbReference type="EMBL" id="MNPL01002834">
    <property type="protein sequence ID" value="OQR77945.1"/>
    <property type="molecule type" value="Genomic_DNA"/>
</dbReference>
<evidence type="ECO:0000256" key="1">
    <source>
        <dbReference type="SAM" id="MobiDB-lite"/>
    </source>
</evidence>
<evidence type="ECO:0000313" key="2">
    <source>
        <dbReference type="EMBL" id="OQR77945.1"/>
    </source>
</evidence>
<protein>
    <submittedName>
        <fullName evidence="2">Uncharacterized protein</fullName>
    </submittedName>
</protein>